<evidence type="ECO:0000256" key="6">
    <source>
        <dbReference type="ARBA" id="ARBA00023136"/>
    </source>
</evidence>
<feature type="transmembrane region" description="Helical" evidence="7">
    <location>
        <begin position="760"/>
        <end position="791"/>
    </location>
</feature>
<feature type="transmembrane region" description="Helical" evidence="7">
    <location>
        <begin position="403"/>
        <end position="420"/>
    </location>
</feature>
<feature type="transmembrane region" description="Helical" evidence="7">
    <location>
        <begin position="482"/>
        <end position="504"/>
    </location>
</feature>
<proteinExistence type="inferred from homology"/>
<feature type="domain" description="ABC3 transporter permease C-terminal" evidence="8">
    <location>
        <begin position="722"/>
        <end position="839"/>
    </location>
</feature>
<protein>
    <submittedName>
        <fullName evidence="10">Putative ABC transport system permease protein</fullName>
    </submittedName>
</protein>
<keyword evidence="5 7" id="KW-1133">Transmembrane helix</keyword>
<organism evidence="10 11">
    <name type="scientific">Stigmatella aurantiaca</name>
    <dbReference type="NCBI Taxonomy" id="41"/>
    <lineage>
        <taxon>Bacteria</taxon>
        <taxon>Pseudomonadati</taxon>
        <taxon>Myxococcota</taxon>
        <taxon>Myxococcia</taxon>
        <taxon>Myxococcales</taxon>
        <taxon>Cystobacterineae</taxon>
        <taxon>Archangiaceae</taxon>
        <taxon>Stigmatella</taxon>
    </lineage>
</organism>
<evidence type="ECO:0000313" key="10">
    <source>
        <dbReference type="EMBL" id="SEL30262.1"/>
    </source>
</evidence>
<feature type="transmembrane region" description="Helical" evidence="7">
    <location>
        <begin position="451"/>
        <end position="470"/>
    </location>
</feature>
<dbReference type="Pfam" id="PF12704">
    <property type="entry name" value="MacB_PCD"/>
    <property type="match status" value="2"/>
</dbReference>
<comment type="similarity">
    <text evidence="2">Belongs to the ABC-4 integral membrane protein family. LolC/E subfamily.</text>
</comment>
<sequence length="846" mass="89062">MSRRLLARASARHLASHPWLTALSLLGIALGVAVVVSIDLASHSALQAFEQSTDTVAGQATHQLTGGPTGLPASLYSALRLRPGMPPAAPVVEGHVRAAQGDRRPLTLLGVDPFSEEPFRPYVSDRQGTRLALLLTEPGTVLMTAETARLVGAPAPGASFQVAVGGQLRTLRVLGLLTPSDARTRRALEGLILADVSTAQEVLGLTGRLSRIDLKLGDEAEVARVRQGLPPGVELLRAASRGNTVEQMTRAFRTNLTALSLLALVVGMFLIYNTMTFSVVQRRGLLGRLRALGITRGELFALVLGEAALLGAVGTVAGLLLGVLLGRGLVGLVTQTLNDLYFVVSVRRLSLEPLMFAKGVALGLGATLGAALVPAWEAARSPPVTTMRRSASEDLAQGRAPRLALLGLLVLGVGAGLLVLPTQALPPAYVGLFCVQLGAALLVPWTAGKLVLGAAHPLGAVFGMLGRMAARGVRTSLSRTSVALAALMIAVSTTVGVGLMVASFRGTVAEWLESSLQADIYASPPSLMARRGDSAFVPGLAEHLAGTPGVAASSTLRSVKVDVDGVPTDLTAIGFPPGLPRAYRFKEGDADTVWRELEAPDTLIVSEPLSVHRNVHRGSTVRLRTDRGPRDFQVRGVYYDFGSDVGAVLMTRTTYEAAFEDRGVTGLALYAAPGQDVDALVERVRARVGDRQIVNVRSNRVLREGSLEVFDRTFTITQVLRLLAVGVAFVGVLSALMALQLERAREFAVLRATGLTPGQLWGLVSLQTGLLGLLAGLFAVPLGLVLAYILVHVINQRSFGWTLQLAVTPGVLLQAVGLALAAAGLAGLYPAWRMSRANPALALREE</sequence>
<dbReference type="RefSeq" id="WP_075006493.1">
    <property type="nucleotide sequence ID" value="NZ_FOAP01000005.1"/>
</dbReference>
<accession>A0A1H7P374</accession>
<dbReference type="PANTHER" id="PTHR30489:SF0">
    <property type="entry name" value="LIPOPROTEIN-RELEASING SYSTEM TRANSMEMBRANE PROTEIN LOLE"/>
    <property type="match status" value="1"/>
</dbReference>
<name>A0A1H7P374_STIAU</name>
<dbReference type="AlphaFoldDB" id="A0A1H7P374"/>
<evidence type="ECO:0000256" key="3">
    <source>
        <dbReference type="ARBA" id="ARBA00022475"/>
    </source>
</evidence>
<evidence type="ECO:0000259" key="9">
    <source>
        <dbReference type="Pfam" id="PF12704"/>
    </source>
</evidence>
<feature type="transmembrane region" description="Helical" evidence="7">
    <location>
        <begin position="256"/>
        <end position="279"/>
    </location>
</feature>
<dbReference type="GO" id="GO:0098797">
    <property type="term" value="C:plasma membrane protein complex"/>
    <property type="evidence" value="ECO:0007669"/>
    <property type="project" value="TreeGrafter"/>
</dbReference>
<evidence type="ECO:0000256" key="4">
    <source>
        <dbReference type="ARBA" id="ARBA00022692"/>
    </source>
</evidence>
<gene>
    <name evidence="10" type="ORF">SAMN05444354_105162</name>
</gene>
<keyword evidence="4 7" id="KW-0812">Transmembrane</keyword>
<dbReference type="Proteomes" id="UP000182719">
    <property type="component" value="Unassembled WGS sequence"/>
</dbReference>
<feature type="transmembrane region" description="Helical" evidence="7">
    <location>
        <begin position="719"/>
        <end position="739"/>
    </location>
</feature>
<keyword evidence="6 7" id="KW-0472">Membrane</keyword>
<feature type="transmembrane region" description="Helical" evidence="7">
    <location>
        <begin position="299"/>
        <end position="321"/>
    </location>
</feature>
<dbReference type="EMBL" id="FOAP01000005">
    <property type="protein sequence ID" value="SEL30262.1"/>
    <property type="molecule type" value="Genomic_DNA"/>
</dbReference>
<feature type="domain" description="MacB-like periplasmic core" evidence="9">
    <location>
        <begin position="481"/>
        <end position="686"/>
    </location>
</feature>
<dbReference type="GO" id="GO:0044874">
    <property type="term" value="P:lipoprotein localization to outer membrane"/>
    <property type="evidence" value="ECO:0007669"/>
    <property type="project" value="TreeGrafter"/>
</dbReference>
<comment type="subcellular location">
    <subcellularLocation>
        <location evidence="1">Cell membrane</location>
        <topology evidence="1">Multi-pass membrane protein</topology>
    </subcellularLocation>
</comment>
<evidence type="ECO:0000313" key="11">
    <source>
        <dbReference type="Proteomes" id="UP000182719"/>
    </source>
</evidence>
<dbReference type="Pfam" id="PF02687">
    <property type="entry name" value="FtsX"/>
    <property type="match status" value="2"/>
</dbReference>
<dbReference type="InterPro" id="IPR051447">
    <property type="entry name" value="Lipoprotein-release_system"/>
</dbReference>
<feature type="domain" description="ABC3 transporter permease C-terminal" evidence="8">
    <location>
        <begin position="259"/>
        <end position="383"/>
    </location>
</feature>
<evidence type="ECO:0000256" key="1">
    <source>
        <dbReference type="ARBA" id="ARBA00004651"/>
    </source>
</evidence>
<dbReference type="InterPro" id="IPR025857">
    <property type="entry name" value="MacB_PCD"/>
</dbReference>
<evidence type="ECO:0000256" key="7">
    <source>
        <dbReference type="SAM" id="Phobius"/>
    </source>
</evidence>
<feature type="transmembrane region" description="Helical" evidence="7">
    <location>
        <begin position="811"/>
        <end position="832"/>
    </location>
</feature>
<dbReference type="PANTHER" id="PTHR30489">
    <property type="entry name" value="LIPOPROTEIN-RELEASING SYSTEM TRANSMEMBRANE PROTEIN LOLE"/>
    <property type="match status" value="1"/>
</dbReference>
<feature type="domain" description="MacB-like periplasmic core" evidence="9">
    <location>
        <begin position="21"/>
        <end position="228"/>
    </location>
</feature>
<dbReference type="InterPro" id="IPR003838">
    <property type="entry name" value="ABC3_permease_C"/>
</dbReference>
<evidence type="ECO:0000259" key="8">
    <source>
        <dbReference type="Pfam" id="PF02687"/>
    </source>
</evidence>
<keyword evidence="3" id="KW-1003">Cell membrane</keyword>
<keyword evidence="11" id="KW-1185">Reference proteome</keyword>
<evidence type="ECO:0000256" key="2">
    <source>
        <dbReference type="ARBA" id="ARBA00005236"/>
    </source>
</evidence>
<evidence type="ECO:0000256" key="5">
    <source>
        <dbReference type="ARBA" id="ARBA00022989"/>
    </source>
</evidence>
<dbReference type="OrthoDB" id="9780560at2"/>
<feature type="transmembrane region" description="Helical" evidence="7">
    <location>
        <begin position="356"/>
        <end position="376"/>
    </location>
</feature>
<reference evidence="11" key="1">
    <citation type="submission" date="2016-10" db="EMBL/GenBank/DDBJ databases">
        <authorList>
            <person name="Varghese N."/>
            <person name="Submissions S."/>
        </authorList>
    </citation>
    <scope>NUCLEOTIDE SEQUENCE [LARGE SCALE GENOMIC DNA]</scope>
    <source>
        <strain evidence="11">DSM 17044</strain>
    </source>
</reference>